<dbReference type="RefSeq" id="YP_003970010.1">
    <property type="nucleotide sequence ID" value="NC_014637.1"/>
</dbReference>
<reference evidence="1 2" key="1">
    <citation type="journal article" date="2010" name="Proc. Natl. Acad. Sci. U.S.A.">
        <title>Giant virus with a remarkable complement of genes infects marine zooplankton.</title>
        <authorList>
            <person name="Fischer M.G."/>
            <person name="Allen M.J."/>
            <person name="Wilson W.H."/>
            <person name="Suttle C.A."/>
        </authorList>
    </citation>
    <scope>NUCLEOTIDE SEQUENCE [LARGE SCALE GENOMIC DNA]</scope>
    <source>
        <strain evidence="1 2">BV-PW1</strain>
    </source>
</reference>
<dbReference type="Proteomes" id="UP000029781">
    <property type="component" value="Segment"/>
</dbReference>
<dbReference type="GeneID" id="9887780"/>
<keyword evidence="2" id="KW-1185">Reference proteome</keyword>
<sequence length="94" mass="10901">MNYNFNLLKKYKIKPTKIIKGKRVMKDTSTLLKNIYNKKERLVRKCKKIIQMGGSNKSISKLETEISEIEVLHGKLKNLLFLNNGIIEVFSNST</sequence>
<organismHost>
    <name type="scientific">Cafeteria roenbergensis</name>
    <name type="common">Marine flagellate</name>
    <dbReference type="NCBI Taxonomy" id="33653"/>
</organismHost>
<organism evidence="1 2">
    <name type="scientific">Cafeteria roenbergensis virus (strain BV-PW1)</name>
    <name type="common">CroV</name>
    <dbReference type="NCBI Taxonomy" id="693272"/>
    <lineage>
        <taxon>Viruses</taxon>
        <taxon>Varidnaviria</taxon>
        <taxon>Bamfordvirae</taxon>
        <taxon>Nucleocytoviricota</taxon>
        <taxon>Megaviricetes</taxon>
        <taxon>Imitervirales</taxon>
        <taxon>Mimiviridae</taxon>
        <taxon>Aliimimivirinae</taxon>
        <taxon>Rheavirus</taxon>
        <taxon>Rheavirus sinusmexicani</taxon>
    </lineage>
</organism>
<evidence type="ECO:0000313" key="2">
    <source>
        <dbReference type="Proteomes" id="UP000029781"/>
    </source>
</evidence>
<dbReference type="EMBL" id="GU244497">
    <property type="protein sequence ID" value="ADO67411.1"/>
    <property type="molecule type" value="Genomic_DNA"/>
</dbReference>
<evidence type="ECO:0000313" key="1">
    <source>
        <dbReference type="EMBL" id="ADO67411.1"/>
    </source>
</evidence>
<dbReference type="KEGG" id="vg:9887780"/>
<gene>
    <name evidence="1" type="ORF">crov377</name>
</gene>
<protein>
    <submittedName>
        <fullName evidence="1">Uncharacterized protein</fullName>
    </submittedName>
</protein>
<accession>E3T5E8</accession>
<name>E3T5E8_CROVB</name>
<proteinExistence type="predicted"/>